<dbReference type="InterPro" id="IPR016167">
    <property type="entry name" value="FAD-bd_PCMH_sub1"/>
</dbReference>
<dbReference type="GO" id="GO:0016491">
    <property type="term" value="F:oxidoreductase activity"/>
    <property type="evidence" value="ECO:0007669"/>
    <property type="project" value="UniProtKB-KW"/>
</dbReference>
<dbReference type="Gene3D" id="3.30.43.10">
    <property type="entry name" value="Uridine Diphospho-n-acetylenolpyruvylglucosamine Reductase, domain 2"/>
    <property type="match status" value="1"/>
</dbReference>
<dbReference type="EMBL" id="BKBA01000003">
    <property type="protein sequence ID" value="GEQ12430.1"/>
    <property type="molecule type" value="Genomic_DNA"/>
</dbReference>
<dbReference type="SMART" id="SM01092">
    <property type="entry name" value="CO_deh_flav_C"/>
    <property type="match status" value="1"/>
</dbReference>
<keyword evidence="2" id="KW-0274">FAD</keyword>
<dbReference type="InterPro" id="IPR002346">
    <property type="entry name" value="Mopterin_DH_FAD-bd"/>
</dbReference>
<reference evidence="5 6" key="1">
    <citation type="submission" date="2019-07" db="EMBL/GenBank/DDBJ databases">
        <title>Whole genome shotgun sequence of Knoellia locipacati NBRC 109775.</title>
        <authorList>
            <person name="Hosoyama A."/>
            <person name="Uohara A."/>
            <person name="Ohji S."/>
            <person name="Ichikawa N."/>
        </authorList>
    </citation>
    <scope>NUCLEOTIDE SEQUENCE [LARGE SCALE GENOMIC DNA]</scope>
    <source>
        <strain evidence="5 6">NBRC 109775</strain>
    </source>
</reference>
<evidence type="ECO:0000256" key="3">
    <source>
        <dbReference type="ARBA" id="ARBA00023002"/>
    </source>
</evidence>
<sequence length="300" mass="31502">MKPAPFVHHSPRTLDEAVAVLGDVGHDGKVLAGGQSLIPVLNMRLAQPAHLVDINRVAGLDTVTVTDTSVRVGAIVRHAQLEKHDGAYAVLPLLRQALRNVAHPAIRNRGTTVGSIAHADAAGEMPSIAVLTDAVIEAIGPRGRREIAAREFFEGPLQTLLEADEILEAVRFGRFAPGTRTAFLESARRHGDYALAGLGVAVDVEGDGPDAVVRGARAAYVSVTDIPVVLDLSEAVAGQRVSSASWDGVEELVQAGIAPEADIHASSDYRRALAVELTRRALTTAATTTEPATTTTEGHA</sequence>
<accession>A0A512SWU5</accession>
<dbReference type="Gene3D" id="3.30.465.10">
    <property type="match status" value="1"/>
</dbReference>
<evidence type="ECO:0000313" key="5">
    <source>
        <dbReference type="EMBL" id="GEQ12430.1"/>
    </source>
</evidence>
<dbReference type="SUPFAM" id="SSF56176">
    <property type="entry name" value="FAD-binding/transporter-associated domain-like"/>
    <property type="match status" value="1"/>
</dbReference>
<name>A0A512SWU5_9MICO</name>
<dbReference type="InterPro" id="IPR016166">
    <property type="entry name" value="FAD-bd_PCMH"/>
</dbReference>
<dbReference type="PROSITE" id="PS51387">
    <property type="entry name" value="FAD_PCMH"/>
    <property type="match status" value="1"/>
</dbReference>
<evidence type="ECO:0000313" key="6">
    <source>
        <dbReference type="Proteomes" id="UP000321793"/>
    </source>
</evidence>
<dbReference type="InterPro" id="IPR005107">
    <property type="entry name" value="CO_DH_flav_C"/>
</dbReference>
<keyword evidence="3" id="KW-0560">Oxidoreductase</keyword>
<feature type="domain" description="FAD-binding PCMH-type" evidence="4">
    <location>
        <begin position="1"/>
        <end position="177"/>
    </location>
</feature>
<evidence type="ECO:0000256" key="2">
    <source>
        <dbReference type="ARBA" id="ARBA00022827"/>
    </source>
</evidence>
<dbReference type="Pfam" id="PF03450">
    <property type="entry name" value="CO_deh_flav_C"/>
    <property type="match status" value="1"/>
</dbReference>
<dbReference type="OrthoDB" id="9793944at2"/>
<comment type="caution">
    <text evidence="5">The sequence shown here is derived from an EMBL/GenBank/DDBJ whole genome shotgun (WGS) entry which is preliminary data.</text>
</comment>
<gene>
    <name evidence="5" type="ORF">KLO01_04770</name>
</gene>
<dbReference type="InterPro" id="IPR036318">
    <property type="entry name" value="FAD-bd_PCMH-like_sf"/>
</dbReference>
<dbReference type="InterPro" id="IPR051312">
    <property type="entry name" value="Diverse_Substr_Oxidored"/>
</dbReference>
<dbReference type="Proteomes" id="UP000321793">
    <property type="component" value="Unassembled WGS sequence"/>
</dbReference>
<dbReference type="InterPro" id="IPR016169">
    <property type="entry name" value="FAD-bd_PCMH_sub2"/>
</dbReference>
<dbReference type="RefSeq" id="WP_147061950.1">
    <property type="nucleotide sequence ID" value="NZ_BAABDN010000001.1"/>
</dbReference>
<proteinExistence type="predicted"/>
<dbReference type="PANTHER" id="PTHR42659:SF2">
    <property type="entry name" value="XANTHINE DEHYDROGENASE SUBUNIT C-RELATED"/>
    <property type="match status" value="1"/>
</dbReference>
<dbReference type="Pfam" id="PF00941">
    <property type="entry name" value="FAD_binding_5"/>
    <property type="match status" value="1"/>
</dbReference>
<dbReference type="Gene3D" id="3.30.390.50">
    <property type="entry name" value="CO dehydrogenase flavoprotein, C-terminal domain"/>
    <property type="match status" value="1"/>
</dbReference>
<organism evidence="5 6">
    <name type="scientific">Knoellia locipacati</name>
    <dbReference type="NCBI Taxonomy" id="882824"/>
    <lineage>
        <taxon>Bacteria</taxon>
        <taxon>Bacillati</taxon>
        <taxon>Actinomycetota</taxon>
        <taxon>Actinomycetes</taxon>
        <taxon>Micrococcales</taxon>
        <taxon>Intrasporangiaceae</taxon>
        <taxon>Knoellia</taxon>
    </lineage>
</organism>
<evidence type="ECO:0000256" key="1">
    <source>
        <dbReference type="ARBA" id="ARBA00022630"/>
    </source>
</evidence>
<keyword evidence="6" id="KW-1185">Reference proteome</keyword>
<dbReference type="GO" id="GO:0071949">
    <property type="term" value="F:FAD binding"/>
    <property type="evidence" value="ECO:0007669"/>
    <property type="project" value="InterPro"/>
</dbReference>
<dbReference type="SUPFAM" id="SSF55447">
    <property type="entry name" value="CO dehydrogenase flavoprotein C-terminal domain-like"/>
    <property type="match status" value="1"/>
</dbReference>
<evidence type="ECO:0000259" key="4">
    <source>
        <dbReference type="PROSITE" id="PS51387"/>
    </source>
</evidence>
<keyword evidence="1" id="KW-0285">Flavoprotein</keyword>
<dbReference type="InterPro" id="IPR036683">
    <property type="entry name" value="CO_DH_flav_C_dom_sf"/>
</dbReference>
<protein>
    <submittedName>
        <fullName evidence="5">Carbon monoxide dehydrogenase</fullName>
    </submittedName>
</protein>
<dbReference type="AlphaFoldDB" id="A0A512SWU5"/>
<dbReference type="PANTHER" id="PTHR42659">
    <property type="entry name" value="XANTHINE DEHYDROGENASE SUBUNIT C-RELATED"/>
    <property type="match status" value="1"/>
</dbReference>